<dbReference type="AlphaFoldDB" id="A0A5A7SWA6"/>
<accession>A0A5A7SWA6</accession>
<dbReference type="STRING" id="1194695.A0A5A7SWA6"/>
<name>A0A5A7SWA6_CUCMM</name>
<dbReference type="PANTHER" id="PTHR46890:SF48">
    <property type="entry name" value="RNA-DIRECTED DNA POLYMERASE"/>
    <property type="match status" value="1"/>
</dbReference>
<dbReference type="InterPro" id="IPR052343">
    <property type="entry name" value="Retrotransposon-Effector_Assoc"/>
</dbReference>
<evidence type="ECO:0000313" key="2">
    <source>
        <dbReference type="Proteomes" id="UP000321393"/>
    </source>
</evidence>
<sequence>MEGDENTTYFHRICTIHQRVLSSRLKTQEAINVPLHKHHSRLCAKFKESEVKLAIDSLNNGKALGPDDFTISFYKQNWPLIKYDVMEVFDGFCRKNIINKNVNITYIALIGKKSKHTKTSDYRLISLTTSLYIIIAKTLVTRFKSTLEETIAENQMAFVNNRQITDAKLIVNEAIDF</sequence>
<dbReference type="Proteomes" id="UP000321393">
    <property type="component" value="Unassembled WGS sequence"/>
</dbReference>
<gene>
    <name evidence="1" type="ORF">E6C27_scaffold103G00150</name>
</gene>
<comment type="caution">
    <text evidence="1">The sequence shown here is derived from an EMBL/GenBank/DDBJ whole genome shotgun (WGS) entry which is preliminary data.</text>
</comment>
<organism evidence="1 2">
    <name type="scientific">Cucumis melo var. makuwa</name>
    <name type="common">Oriental melon</name>
    <dbReference type="NCBI Taxonomy" id="1194695"/>
    <lineage>
        <taxon>Eukaryota</taxon>
        <taxon>Viridiplantae</taxon>
        <taxon>Streptophyta</taxon>
        <taxon>Embryophyta</taxon>
        <taxon>Tracheophyta</taxon>
        <taxon>Spermatophyta</taxon>
        <taxon>Magnoliopsida</taxon>
        <taxon>eudicotyledons</taxon>
        <taxon>Gunneridae</taxon>
        <taxon>Pentapetalae</taxon>
        <taxon>rosids</taxon>
        <taxon>fabids</taxon>
        <taxon>Cucurbitales</taxon>
        <taxon>Cucurbitaceae</taxon>
        <taxon>Benincaseae</taxon>
        <taxon>Cucumis</taxon>
    </lineage>
</organism>
<dbReference type="OrthoDB" id="1938551at2759"/>
<protein>
    <submittedName>
        <fullName evidence="1">LINE-1 retrotransposable element ORF2 protein</fullName>
    </submittedName>
</protein>
<proteinExistence type="predicted"/>
<dbReference type="EMBL" id="SSTE01020233">
    <property type="protein sequence ID" value="KAA0034888.1"/>
    <property type="molecule type" value="Genomic_DNA"/>
</dbReference>
<reference evidence="1 2" key="1">
    <citation type="submission" date="2019-08" db="EMBL/GenBank/DDBJ databases">
        <title>Draft genome sequences of two oriental melons (Cucumis melo L. var makuwa).</title>
        <authorList>
            <person name="Kwon S.-Y."/>
        </authorList>
    </citation>
    <scope>NUCLEOTIDE SEQUENCE [LARGE SCALE GENOMIC DNA]</scope>
    <source>
        <strain evidence="2">cv. SW 3</strain>
        <tissue evidence="1">Leaf</tissue>
    </source>
</reference>
<evidence type="ECO:0000313" key="1">
    <source>
        <dbReference type="EMBL" id="KAA0034888.1"/>
    </source>
</evidence>
<dbReference type="PANTHER" id="PTHR46890">
    <property type="entry name" value="NON-LTR RETROLELEMENT REVERSE TRANSCRIPTASE-LIKE PROTEIN-RELATED"/>
    <property type="match status" value="1"/>
</dbReference>